<proteinExistence type="predicted"/>
<protein>
    <submittedName>
        <fullName evidence="2">Testis-expressed protein 47-like</fullName>
    </submittedName>
</protein>
<dbReference type="Proteomes" id="UP000694941">
    <property type="component" value="Unplaced"/>
</dbReference>
<dbReference type="InterPro" id="IPR055308">
    <property type="entry name" value="TEX47-like"/>
</dbReference>
<feature type="non-terminal residue" evidence="2">
    <location>
        <position position="1"/>
    </location>
</feature>
<keyword evidence="1" id="KW-1185">Reference proteome</keyword>
<dbReference type="GeneID" id="111089595"/>
<sequence>KVAVHQLVYVGKLREESTSQKAADHIHKTIKMLHEKYLEIGGGTGLLLFQGSYFVHQIESSRQFLDDLMQESSSDMDLPDGYFKEVKIIIISHNIPRRLFSQWNWIVIRKSTSCLQRVDDDTSTVNELLQQLLKLAAYLENLPKLDLCSILEELTERVPQLIPKEETLQSVLQQAIFLTPKDFISRFLLPRNKTLESDITWPAPIRLIMYILKDN</sequence>
<dbReference type="PANTHER" id="PTHR34035:SF1">
    <property type="entry name" value="TESTIS-EXPRESSED PROTEIN 47"/>
    <property type="match status" value="1"/>
</dbReference>
<evidence type="ECO:0000313" key="1">
    <source>
        <dbReference type="Proteomes" id="UP000694941"/>
    </source>
</evidence>
<accession>A0ABM1TQF0</accession>
<dbReference type="Pfam" id="PF24787">
    <property type="entry name" value="TEX47"/>
    <property type="match status" value="1"/>
</dbReference>
<reference evidence="2" key="1">
    <citation type="submission" date="2025-08" db="UniProtKB">
        <authorList>
            <consortium name="RefSeq"/>
        </authorList>
    </citation>
    <scope>IDENTIFICATION</scope>
    <source>
        <tissue evidence="2">Muscle</tissue>
    </source>
</reference>
<evidence type="ECO:0000313" key="2">
    <source>
        <dbReference type="RefSeq" id="XP_022258106.1"/>
    </source>
</evidence>
<gene>
    <name evidence="2" type="primary">LOC111089595</name>
</gene>
<organism evidence="1 2">
    <name type="scientific">Limulus polyphemus</name>
    <name type="common">Atlantic horseshoe crab</name>
    <dbReference type="NCBI Taxonomy" id="6850"/>
    <lineage>
        <taxon>Eukaryota</taxon>
        <taxon>Metazoa</taxon>
        <taxon>Ecdysozoa</taxon>
        <taxon>Arthropoda</taxon>
        <taxon>Chelicerata</taxon>
        <taxon>Merostomata</taxon>
        <taxon>Xiphosura</taxon>
        <taxon>Limulidae</taxon>
        <taxon>Limulus</taxon>
    </lineage>
</organism>
<dbReference type="PANTHER" id="PTHR34035">
    <property type="entry name" value="TESTIS-EXPRESSED PROTEIN 47"/>
    <property type="match status" value="1"/>
</dbReference>
<dbReference type="Gene3D" id="3.30.70.100">
    <property type="match status" value="1"/>
</dbReference>
<dbReference type="RefSeq" id="XP_022258106.1">
    <property type="nucleotide sequence ID" value="XM_022402398.1"/>
</dbReference>
<name>A0ABM1TQF0_LIMPO</name>